<dbReference type="PANTHER" id="PTHR23291">
    <property type="entry name" value="BAX INHIBITOR-RELATED"/>
    <property type="match status" value="1"/>
</dbReference>
<dbReference type="InterPro" id="IPR006214">
    <property type="entry name" value="Bax_inhibitor_1-related"/>
</dbReference>
<evidence type="ECO:0008006" key="9">
    <source>
        <dbReference type="Google" id="ProtNLM"/>
    </source>
</evidence>
<dbReference type="Pfam" id="PF01027">
    <property type="entry name" value="Bax1-I"/>
    <property type="match status" value="1"/>
</dbReference>
<keyword evidence="4 6" id="KW-1133">Transmembrane helix</keyword>
<dbReference type="OrthoDB" id="9793828at2"/>
<accession>A0A521C2R8</accession>
<evidence type="ECO:0000256" key="5">
    <source>
        <dbReference type="ARBA" id="ARBA00023136"/>
    </source>
</evidence>
<feature type="transmembrane region" description="Helical" evidence="6">
    <location>
        <begin position="47"/>
        <end position="71"/>
    </location>
</feature>
<feature type="transmembrane region" description="Helical" evidence="6">
    <location>
        <begin position="205"/>
        <end position="227"/>
    </location>
</feature>
<proteinExistence type="inferred from homology"/>
<evidence type="ECO:0000256" key="4">
    <source>
        <dbReference type="ARBA" id="ARBA00022989"/>
    </source>
</evidence>
<evidence type="ECO:0000256" key="2">
    <source>
        <dbReference type="ARBA" id="ARBA00010350"/>
    </source>
</evidence>
<comment type="subcellular location">
    <subcellularLocation>
        <location evidence="1">Membrane</location>
        <topology evidence="1">Multi-pass membrane protein</topology>
    </subcellularLocation>
</comment>
<dbReference type="GO" id="GO:0005886">
    <property type="term" value="C:plasma membrane"/>
    <property type="evidence" value="ECO:0007669"/>
    <property type="project" value="TreeGrafter"/>
</dbReference>
<organism evidence="7 8">
    <name type="scientific">Gracilimonas mengyeensis</name>
    <dbReference type="NCBI Taxonomy" id="1302730"/>
    <lineage>
        <taxon>Bacteria</taxon>
        <taxon>Pseudomonadati</taxon>
        <taxon>Balneolota</taxon>
        <taxon>Balneolia</taxon>
        <taxon>Balneolales</taxon>
        <taxon>Balneolaceae</taxon>
        <taxon>Gracilimonas</taxon>
    </lineage>
</organism>
<dbReference type="RefSeq" id="WP_142453666.1">
    <property type="nucleotide sequence ID" value="NZ_FXTP01000004.1"/>
</dbReference>
<dbReference type="EMBL" id="FXTP01000004">
    <property type="protein sequence ID" value="SMO53020.1"/>
    <property type="molecule type" value="Genomic_DNA"/>
</dbReference>
<evidence type="ECO:0000256" key="6">
    <source>
        <dbReference type="RuleBase" id="RU004379"/>
    </source>
</evidence>
<feature type="transmembrane region" description="Helical" evidence="6">
    <location>
        <begin position="22"/>
        <end position="41"/>
    </location>
</feature>
<dbReference type="Proteomes" id="UP000317557">
    <property type="component" value="Unassembled WGS sequence"/>
</dbReference>
<evidence type="ECO:0000313" key="8">
    <source>
        <dbReference type="Proteomes" id="UP000317557"/>
    </source>
</evidence>
<evidence type="ECO:0000256" key="1">
    <source>
        <dbReference type="ARBA" id="ARBA00004141"/>
    </source>
</evidence>
<protein>
    <recommendedName>
        <fullName evidence="9">Modulator of FtsH protease</fullName>
    </recommendedName>
</protein>
<feature type="transmembrane region" description="Helical" evidence="6">
    <location>
        <begin position="141"/>
        <end position="159"/>
    </location>
</feature>
<dbReference type="CDD" id="cd10432">
    <property type="entry name" value="BI-1-like_bacterial"/>
    <property type="match status" value="1"/>
</dbReference>
<sequence>MNTQHLTAEQVQSIQTSFINKVYGWMALALAITGFVAMRVASSETMINIIAGNQVVFFILVIAELGLVVWLSSAIERMNANMAIGLFLLYSALNGLTFSILFLVYTAGSIASTFFITAGTFGVMSAYGYFTKSDLSSWGNILFMGLIGIIIASVVNIFWHNETLYWGITYIGVLVFVGLTAYDTQKIKRMSLEMDINSEEGSKGAIMGALALYLDFINLFIMLLRIFGDRK</sequence>
<dbReference type="AlphaFoldDB" id="A0A521C2R8"/>
<feature type="transmembrane region" description="Helical" evidence="6">
    <location>
        <begin position="110"/>
        <end position="129"/>
    </location>
</feature>
<evidence type="ECO:0000313" key="7">
    <source>
        <dbReference type="EMBL" id="SMO53020.1"/>
    </source>
</evidence>
<comment type="similarity">
    <text evidence="2 6">Belongs to the BI1 family.</text>
</comment>
<evidence type="ECO:0000256" key="3">
    <source>
        <dbReference type="ARBA" id="ARBA00022692"/>
    </source>
</evidence>
<keyword evidence="3 6" id="KW-0812">Transmembrane</keyword>
<feature type="transmembrane region" description="Helical" evidence="6">
    <location>
        <begin position="83"/>
        <end position="104"/>
    </location>
</feature>
<gene>
    <name evidence="7" type="ORF">SAMN06265219_10450</name>
</gene>
<name>A0A521C2R8_9BACT</name>
<keyword evidence="8" id="KW-1185">Reference proteome</keyword>
<feature type="transmembrane region" description="Helical" evidence="6">
    <location>
        <begin position="165"/>
        <end position="184"/>
    </location>
</feature>
<dbReference type="PANTHER" id="PTHR23291:SF50">
    <property type="entry name" value="PROTEIN LIFEGUARD 4"/>
    <property type="match status" value="1"/>
</dbReference>
<reference evidence="7 8" key="1">
    <citation type="submission" date="2017-05" db="EMBL/GenBank/DDBJ databases">
        <authorList>
            <person name="Varghese N."/>
            <person name="Submissions S."/>
        </authorList>
    </citation>
    <scope>NUCLEOTIDE SEQUENCE [LARGE SCALE GENOMIC DNA]</scope>
    <source>
        <strain evidence="7 8">DSM 21985</strain>
    </source>
</reference>
<keyword evidence="5 6" id="KW-0472">Membrane</keyword>